<evidence type="ECO:0000313" key="2">
    <source>
        <dbReference type="EMBL" id="GJM60452.1"/>
    </source>
</evidence>
<keyword evidence="3" id="KW-1185">Reference proteome</keyword>
<evidence type="ECO:0008006" key="4">
    <source>
        <dbReference type="Google" id="ProtNLM"/>
    </source>
</evidence>
<protein>
    <recommendedName>
        <fullName evidence="4">DUF4381 domain-containing protein</fullName>
    </recommendedName>
</protein>
<proteinExistence type="predicted"/>
<keyword evidence="1" id="KW-1133">Transmembrane helix</keyword>
<evidence type="ECO:0000256" key="1">
    <source>
        <dbReference type="SAM" id="Phobius"/>
    </source>
</evidence>
<sequence>MSTMQSEIEIGHLIRPEPIQQDFSTLGWSVLFVLIFIIVLTISILAIRKYQKNRYRREATKALQSIENTYQQNDSSPEVIQATNRLLKQVAITAYGRVAVASLFGQEWVNFLNEQMKKRPFAEEDTLSLINYHMYQKSLSAEAKPLVATFIQQSKKWIHGHEL</sequence>
<dbReference type="RefSeq" id="WP_338236200.1">
    <property type="nucleotide sequence ID" value="NZ_BQKE01000001.1"/>
</dbReference>
<dbReference type="EMBL" id="BQKE01000001">
    <property type="protein sequence ID" value="GJM60452.1"/>
    <property type="molecule type" value="Genomic_DNA"/>
</dbReference>
<gene>
    <name evidence="2" type="ORF">PEDI_10040</name>
</gene>
<dbReference type="AlphaFoldDB" id="A0AAN4VWZ4"/>
<keyword evidence="1" id="KW-0472">Membrane</keyword>
<dbReference type="InterPro" id="IPR025489">
    <property type="entry name" value="DUF4381"/>
</dbReference>
<accession>A0AAN4VWZ4</accession>
<keyword evidence="1" id="KW-0812">Transmembrane</keyword>
<reference evidence="2 3" key="1">
    <citation type="submission" date="2021-12" db="EMBL/GenBank/DDBJ databases">
        <title>Genome sequencing of bacteria with rrn-lacking chromosome and rrn-plasmid.</title>
        <authorList>
            <person name="Anda M."/>
            <person name="Iwasaki W."/>
        </authorList>
    </citation>
    <scope>NUCLEOTIDE SEQUENCE [LARGE SCALE GENOMIC DNA]</scope>
    <source>
        <strain evidence="2 3">NBRC 15940</strain>
    </source>
</reference>
<comment type="caution">
    <text evidence="2">The sequence shown here is derived from an EMBL/GenBank/DDBJ whole genome shotgun (WGS) entry which is preliminary data.</text>
</comment>
<name>A0AAN4VWZ4_9BACT</name>
<dbReference type="Proteomes" id="UP001310022">
    <property type="component" value="Unassembled WGS sequence"/>
</dbReference>
<feature type="transmembrane region" description="Helical" evidence="1">
    <location>
        <begin position="26"/>
        <end position="47"/>
    </location>
</feature>
<evidence type="ECO:0000313" key="3">
    <source>
        <dbReference type="Proteomes" id="UP001310022"/>
    </source>
</evidence>
<dbReference type="Pfam" id="PF14316">
    <property type="entry name" value="DUF4381"/>
    <property type="match status" value="1"/>
</dbReference>
<organism evidence="2 3">
    <name type="scientific">Persicobacter diffluens</name>
    <dbReference type="NCBI Taxonomy" id="981"/>
    <lineage>
        <taxon>Bacteria</taxon>
        <taxon>Pseudomonadati</taxon>
        <taxon>Bacteroidota</taxon>
        <taxon>Cytophagia</taxon>
        <taxon>Cytophagales</taxon>
        <taxon>Persicobacteraceae</taxon>
        <taxon>Persicobacter</taxon>
    </lineage>
</organism>